<reference evidence="3 4" key="1">
    <citation type="submission" date="2019-12" db="EMBL/GenBank/DDBJ databases">
        <title>Complete genome sequence of Algicella marina strain 9Alg 56(T) isolated from the red alga Tichocarpus crinitus.</title>
        <authorList>
            <person name="Kim S.-G."/>
            <person name="Nedashkovskaya O.I."/>
        </authorList>
    </citation>
    <scope>NUCLEOTIDE SEQUENCE [LARGE SCALE GENOMIC DNA]</scope>
    <source>
        <strain evidence="3 4">9Alg 56</strain>
    </source>
</reference>
<evidence type="ECO:0000313" key="3">
    <source>
        <dbReference type="EMBL" id="QHQ34522.1"/>
    </source>
</evidence>
<accession>A0A6P1T1W3</accession>
<keyword evidence="4" id="KW-1185">Reference proteome</keyword>
<gene>
    <name evidence="3" type="ORF">GO499_04620</name>
</gene>
<dbReference type="Gene3D" id="3.10.450.160">
    <property type="entry name" value="inner membrane protein cigr"/>
    <property type="match status" value="1"/>
</dbReference>
<evidence type="ECO:0000256" key="2">
    <source>
        <dbReference type="SAM" id="SignalP"/>
    </source>
</evidence>
<name>A0A6P1T1W3_9RHOB</name>
<feature type="compositionally biased region" description="Basic and acidic residues" evidence="1">
    <location>
        <begin position="48"/>
        <end position="59"/>
    </location>
</feature>
<sequence length="115" mass="13154">MFRTLAIASLLAATSLTPAMADNNRHCPPGLAKKSPACVPPGQAKKWHRDDDDRRHTRYHRGDRYDDDVIFIRDPERYGLRRGESYIRSGDYVFRVNRETREVLDLIGAVSAILN</sequence>
<dbReference type="KEGG" id="amaq:GO499_04620"/>
<dbReference type="AlphaFoldDB" id="A0A6P1T1W3"/>
<dbReference type="Proteomes" id="UP000464495">
    <property type="component" value="Chromosome"/>
</dbReference>
<evidence type="ECO:0000256" key="1">
    <source>
        <dbReference type="SAM" id="MobiDB-lite"/>
    </source>
</evidence>
<dbReference type="EMBL" id="CP046620">
    <property type="protein sequence ID" value="QHQ34522.1"/>
    <property type="molecule type" value="Genomic_DNA"/>
</dbReference>
<feature type="region of interest" description="Disordered" evidence="1">
    <location>
        <begin position="22"/>
        <end position="59"/>
    </location>
</feature>
<keyword evidence="2" id="KW-0732">Signal</keyword>
<organism evidence="3 4">
    <name type="scientific">Algicella marina</name>
    <dbReference type="NCBI Taxonomy" id="2683284"/>
    <lineage>
        <taxon>Bacteria</taxon>
        <taxon>Pseudomonadati</taxon>
        <taxon>Pseudomonadota</taxon>
        <taxon>Alphaproteobacteria</taxon>
        <taxon>Rhodobacterales</taxon>
        <taxon>Paracoccaceae</taxon>
        <taxon>Algicella</taxon>
    </lineage>
</organism>
<feature type="chain" id="PRO_5026706794" evidence="2">
    <location>
        <begin position="22"/>
        <end position="115"/>
    </location>
</feature>
<proteinExistence type="predicted"/>
<evidence type="ECO:0000313" key="4">
    <source>
        <dbReference type="Proteomes" id="UP000464495"/>
    </source>
</evidence>
<protein>
    <submittedName>
        <fullName evidence="3">Excinuclease ABC subunit A</fullName>
    </submittedName>
</protein>
<dbReference type="RefSeq" id="WP_161861091.1">
    <property type="nucleotide sequence ID" value="NZ_CP046620.1"/>
</dbReference>
<feature type="signal peptide" evidence="2">
    <location>
        <begin position="1"/>
        <end position="21"/>
    </location>
</feature>